<dbReference type="Proteomes" id="UP000002488">
    <property type="component" value="Unassembled WGS sequence"/>
</dbReference>
<sequence>MGTMMLTRKRTRKTKEKRKRRTRIKMMMTQRMARKNQSDVVVVAVCVEKTTAPRTKSERRRIPIVTPRDLAEIFTSKVFLRSFTGPR</sequence>
<evidence type="ECO:0000313" key="2">
    <source>
        <dbReference type="EMBL" id="EES99734.1"/>
    </source>
</evidence>
<evidence type="ECO:0000256" key="1">
    <source>
        <dbReference type="SAM" id="MobiDB-lite"/>
    </source>
</evidence>
<accession>C6LW73</accession>
<dbReference type="AlphaFoldDB" id="C6LW73"/>
<organism evidence="2 3">
    <name type="scientific">Giardia intestinalis (strain ATCC 50581 / GS clone H7)</name>
    <name type="common">Giardia lamblia</name>
    <dbReference type="NCBI Taxonomy" id="598745"/>
    <lineage>
        <taxon>Eukaryota</taxon>
        <taxon>Metamonada</taxon>
        <taxon>Diplomonadida</taxon>
        <taxon>Hexamitidae</taxon>
        <taxon>Giardiinae</taxon>
        <taxon>Giardia</taxon>
    </lineage>
</organism>
<feature type="compositionally biased region" description="Basic residues" evidence="1">
    <location>
        <begin position="7"/>
        <end position="21"/>
    </location>
</feature>
<dbReference type="EMBL" id="ACGJ01002494">
    <property type="protein sequence ID" value="EES99734.1"/>
    <property type="molecule type" value="Genomic_DNA"/>
</dbReference>
<dbReference type="VEuPathDB" id="GiardiaDB:GL50581_3031"/>
<comment type="caution">
    <text evidence="2">The sequence shown here is derived from an EMBL/GenBank/DDBJ whole genome shotgun (WGS) entry which is preliminary data.</text>
</comment>
<evidence type="ECO:0000313" key="3">
    <source>
        <dbReference type="Proteomes" id="UP000002488"/>
    </source>
</evidence>
<gene>
    <name evidence="2" type="ORF">GL50581_3031</name>
</gene>
<protein>
    <submittedName>
        <fullName evidence="2">Uncharacterized protein</fullName>
    </submittedName>
</protein>
<proteinExistence type="predicted"/>
<dbReference type="OMA" id="MTRTTRE"/>
<feature type="region of interest" description="Disordered" evidence="1">
    <location>
        <begin position="1"/>
        <end position="21"/>
    </location>
</feature>
<name>C6LW73_GIAIB</name>
<reference evidence="2 3" key="1">
    <citation type="journal article" date="2009" name="PLoS Pathog.">
        <title>Draft genome sequencing of giardia intestinalis assemblage B isolate GS: is human giardiasis caused by two different species?</title>
        <authorList>
            <person name="Franzen O."/>
            <person name="Jerlstrom-Hultqvist J."/>
            <person name="Castro E."/>
            <person name="Sherwood E."/>
            <person name="Ankarklev J."/>
            <person name="Reiner D.S."/>
            <person name="Palm D."/>
            <person name="Andersson J.O."/>
            <person name="Andersson B."/>
            <person name="Svard S.G."/>
        </authorList>
    </citation>
    <scope>NUCLEOTIDE SEQUENCE [LARGE SCALE GENOMIC DNA]</scope>
    <source>
        <strain evidence="3">ATCC 50581 / GS clone H7</strain>
    </source>
</reference>